<feature type="active site" description="Charge relay system" evidence="9">
    <location>
        <position position="101"/>
    </location>
</feature>
<dbReference type="InterPro" id="IPR048384">
    <property type="entry name" value="TPPII_GBD"/>
</dbReference>
<dbReference type="SUPFAM" id="SSF52743">
    <property type="entry name" value="Subtilisin-like"/>
    <property type="match status" value="1"/>
</dbReference>
<evidence type="ECO:0000259" key="13">
    <source>
        <dbReference type="Pfam" id="PF21223"/>
    </source>
</evidence>
<evidence type="ECO:0000313" key="16">
    <source>
        <dbReference type="Proteomes" id="UP000015464"/>
    </source>
</evidence>
<dbReference type="InterPro" id="IPR022398">
    <property type="entry name" value="Peptidase_S8_His-AS"/>
</dbReference>
<proteinExistence type="inferred from homology"/>
<dbReference type="AlphaFoldDB" id="S9VZR4"/>
<evidence type="ECO:0000256" key="4">
    <source>
        <dbReference type="ARBA" id="ARBA00020244"/>
    </source>
</evidence>
<organism evidence="15 16">
    <name type="scientific">Schizosaccharomyces cryophilus (strain OY26 / ATCC MYA-4695 / CBS 11777 / NBRC 106824 / NRRL Y48691)</name>
    <name type="common">Fission yeast</name>
    <dbReference type="NCBI Taxonomy" id="653667"/>
    <lineage>
        <taxon>Eukaryota</taxon>
        <taxon>Fungi</taxon>
        <taxon>Dikarya</taxon>
        <taxon>Ascomycota</taxon>
        <taxon>Taphrinomycotina</taxon>
        <taxon>Schizosaccharomycetes</taxon>
        <taxon>Schizosaccharomycetales</taxon>
        <taxon>Schizosaccharomycetaceae</taxon>
        <taxon>Schizosaccharomyces</taxon>
    </lineage>
</organism>
<keyword evidence="6 9" id="KW-0645">Protease</keyword>
<evidence type="ECO:0000259" key="14">
    <source>
        <dbReference type="Pfam" id="PF21316"/>
    </source>
</evidence>
<keyword evidence="16" id="KW-1185">Reference proteome</keyword>
<evidence type="ECO:0000256" key="8">
    <source>
        <dbReference type="ARBA" id="ARBA00022825"/>
    </source>
</evidence>
<dbReference type="Gene3D" id="1.25.40.710">
    <property type="match status" value="1"/>
</dbReference>
<evidence type="ECO:0000256" key="2">
    <source>
        <dbReference type="ARBA" id="ARBA00011073"/>
    </source>
</evidence>
<dbReference type="GO" id="GO:0008240">
    <property type="term" value="F:tripeptidyl-peptidase activity"/>
    <property type="evidence" value="ECO:0007669"/>
    <property type="project" value="UniProtKB-EC"/>
</dbReference>
<dbReference type="GeneID" id="25038033"/>
<protein>
    <recommendedName>
        <fullName evidence="4">Tripeptidyl-peptidase 2</fullName>
        <ecNumber evidence="3">3.4.14.10</ecNumber>
    </recommendedName>
</protein>
<dbReference type="OrthoDB" id="10256524at2759"/>
<dbReference type="GO" id="GO:0004177">
    <property type="term" value="F:aminopeptidase activity"/>
    <property type="evidence" value="ECO:0007669"/>
    <property type="project" value="UniProtKB-KW"/>
</dbReference>
<sequence length="1275" mass="141814">MQFSKIAKPSFIASRRFCEIRLHIKKAPQTILSSTKPSIRPCKSQSLCFFRQYNTSMIPSDFSSNYFPFDGVVPKHETQAYEFLKKYPEYDGRGVTVGILDTGVDPGAPGLSVTSTGQAKFKNVVDCTGAGDVDTSLEVESLDNATSNEYITVQGRSGRTLKLSKEWKNPTKKWRVGCKLGYDFFPSDLRERLQGLETEDMNKNNRKLLQDATEEYAKFKAENPETPTDKDKLLKLKELEARIECLKQFSDDFKKNGPLFDIITFHDGEHWQVVVDTSQSGDLVQQKPLRPFSVAQEWGTFGSKDLLSYGVHVYDNGNVTSIVAVSGTHGTHVAGIIGAHHPEKPDLNGAAPGCRLVSLMIGDGRLDSLETSHAFSRACTEIIKNEVDIINISFGEDAGVCDKGRVIELLRDELSGKRNVVIVSSAGNNGPAYTTVGAPGGTTTDVISVGAYVTGSMMQAQYSLLSNVRDTPYTWCSRGPTLDGDTGVSIYAPGGAITSVPPYSLQNSQLMNGTSMSSPSACGGISLILSALKAQNISYTASAVKKAVIYTSKDVRDDFDVGMLQVDAAYNYLTESDAEAASSRSFTIKGNIGNNKRGVYLREVTDLASPSRHTFSVAPKFEEGEEAAKSQFEVQISLAATQPWIQAPEYVMMAGTGRAIPVRVDPTALVPGFHFGKVKAFEATKDSRRCLFEIPVTVMKPSAVVNANFPLRNVSFEPTLIRRYFLVPPKGATYAEIRVKAISPLESSNMLWISTNQALPQTKLKDASTELIMSVSDNEVTTKLVPLHDTHTLELCMAQWWSSLEHMTLDIDINFHGIKVLNGSEITLHGNKGLERLDCISVRREKLKPEISFDKFTESYKSTESVIQPLGERDVLPDNQQLFELVNSYSLTVEEKSDLTADFSVPHNMYDNGFNGFFVMIFDSQKQRVHYGDMYTSSHSLEKGEYVYKVQLLSVDPIKLERFKNMTLKLSKKLKKSITLPIYSDHIDFCDNRKESFDRSVIEANIIKSFIVGTDFEEYPSEISDKSVLTGTLKFNDCDKASVPVYLIPSVKPVEKPSTSKESPNLVQLQVDLLSKLEGADKDKHLKYLQSTYKNSLEVQLAKLDAAKEDNERLSAADSILSLIDQEGLSRYYSSQKKVEDTIPKDTALEKNTSMQKDAFIKALEVKCSLYAKQPGKDTDSYSKSYQLLLNWLEDSDSRVSVIKKDYYKSLSQYGLALKALMKLINENGNSGKSDITKLLDEEKDLLQKLGWTYWYDVSYVDSVKRIPPYGYELF</sequence>
<dbReference type="GO" id="GO:0004252">
    <property type="term" value="F:serine-type endopeptidase activity"/>
    <property type="evidence" value="ECO:0007669"/>
    <property type="project" value="UniProtKB-UniRule"/>
</dbReference>
<evidence type="ECO:0000256" key="6">
    <source>
        <dbReference type="ARBA" id="ARBA00022670"/>
    </source>
</evidence>
<dbReference type="PANTHER" id="PTHR43806">
    <property type="entry name" value="PEPTIDASE S8"/>
    <property type="match status" value="1"/>
</dbReference>
<dbReference type="InterPro" id="IPR015500">
    <property type="entry name" value="Peptidase_S8_subtilisin-rel"/>
</dbReference>
<evidence type="ECO:0000259" key="11">
    <source>
        <dbReference type="Pfam" id="PF00082"/>
    </source>
</evidence>
<dbReference type="EC" id="3.4.14.10" evidence="3"/>
<dbReference type="Pfam" id="PF00082">
    <property type="entry name" value="Peptidase_S8"/>
    <property type="match status" value="1"/>
</dbReference>
<keyword evidence="10" id="KW-0175">Coiled coil</keyword>
<evidence type="ECO:0000256" key="7">
    <source>
        <dbReference type="ARBA" id="ARBA00022801"/>
    </source>
</evidence>
<gene>
    <name evidence="15" type="ORF">SPOG_03716</name>
</gene>
<feature type="domain" description="Tripeptidyl peptidase II second Ig-like" evidence="12">
    <location>
        <begin position="841"/>
        <end position="1013"/>
    </location>
</feature>
<dbReference type="InterPro" id="IPR046939">
    <property type="entry name" value="TPPII_C_sf"/>
</dbReference>
<dbReference type="InterPro" id="IPR050131">
    <property type="entry name" value="Peptidase_S8_subtilisin-like"/>
</dbReference>
<dbReference type="FunFam" id="3.40.50.200:FF:000003">
    <property type="entry name" value="Tripeptidyl peptidase 2"/>
    <property type="match status" value="1"/>
</dbReference>
<dbReference type="InterPro" id="IPR048383">
    <property type="entry name" value="TPPII_Ig-like-1"/>
</dbReference>
<name>S9VZR4_SCHCR</name>
<dbReference type="PROSITE" id="PS00137">
    <property type="entry name" value="SUBTILASE_HIS"/>
    <property type="match status" value="1"/>
</dbReference>
<dbReference type="GO" id="GO:0006508">
    <property type="term" value="P:proteolysis"/>
    <property type="evidence" value="ECO:0007669"/>
    <property type="project" value="UniProtKB-KW"/>
</dbReference>
<dbReference type="Pfam" id="PF21223">
    <property type="entry name" value="TPPII_Ig-like-1"/>
    <property type="match status" value="1"/>
</dbReference>
<evidence type="ECO:0000256" key="3">
    <source>
        <dbReference type="ARBA" id="ARBA00012462"/>
    </source>
</evidence>
<keyword evidence="5" id="KW-0031">Aminopeptidase</keyword>
<evidence type="ECO:0000256" key="5">
    <source>
        <dbReference type="ARBA" id="ARBA00022438"/>
    </source>
</evidence>
<keyword evidence="7 9" id="KW-0378">Hydrolase</keyword>
<feature type="active site" description="Charge relay system" evidence="9">
    <location>
        <position position="329"/>
    </location>
</feature>
<dbReference type="CDD" id="cd04857">
    <property type="entry name" value="Peptidases_S8_Tripeptidyl_Aminopeptidase_II"/>
    <property type="match status" value="1"/>
</dbReference>
<evidence type="ECO:0000313" key="15">
    <source>
        <dbReference type="EMBL" id="EPY53178.1"/>
    </source>
</evidence>
<evidence type="ECO:0000256" key="9">
    <source>
        <dbReference type="PROSITE-ProRule" id="PRU01240"/>
    </source>
</evidence>
<feature type="domain" description="Tripeptidyl-peptidase II galactose-binding" evidence="14">
    <location>
        <begin position="716"/>
        <end position="804"/>
    </location>
</feature>
<feature type="coiled-coil region" evidence="10">
    <location>
        <begin position="202"/>
        <end position="256"/>
    </location>
</feature>
<dbReference type="PANTHER" id="PTHR43806:SF14">
    <property type="entry name" value="TRIPEPTIDYL-PEPTIDASE 2"/>
    <property type="match status" value="1"/>
</dbReference>
<evidence type="ECO:0000256" key="10">
    <source>
        <dbReference type="SAM" id="Coils"/>
    </source>
</evidence>
<reference evidence="15 16" key="1">
    <citation type="journal article" date="2011" name="Science">
        <title>Comparative functional genomics of the fission yeasts.</title>
        <authorList>
            <person name="Rhind N."/>
            <person name="Chen Z."/>
            <person name="Yassour M."/>
            <person name="Thompson D.A."/>
            <person name="Haas B.J."/>
            <person name="Habib N."/>
            <person name="Wapinski I."/>
            <person name="Roy S."/>
            <person name="Lin M.F."/>
            <person name="Heiman D.I."/>
            <person name="Young S.K."/>
            <person name="Furuya K."/>
            <person name="Guo Y."/>
            <person name="Pidoux A."/>
            <person name="Chen H.M."/>
            <person name="Robbertse B."/>
            <person name="Goldberg J.M."/>
            <person name="Aoki K."/>
            <person name="Bayne E.H."/>
            <person name="Berlin A.M."/>
            <person name="Desjardins C.A."/>
            <person name="Dobbs E."/>
            <person name="Dukaj L."/>
            <person name="Fan L."/>
            <person name="FitzGerald M.G."/>
            <person name="French C."/>
            <person name="Gujja S."/>
            <person name="Hansen K."/>
            <person name="Keifenheim D."/>
            <person name="Levin J.Z."/>
            <person name="Mosher R.A."/>
            <person name="Mueller C.A."/>
            <person name="Pfiffner J."/>
            <person name="Priest M."/>
            <person name="Russ C."/>
            <person name="Smialowska A."/>
            <person name="Swoboda P."/>
            <person name="Sykes S.M."/>
            <person name="Vaughn M."/>
            <person name="Vengrova S."/>
            <person name="Yoder R."/>
            <person name="Zeng Q."/>
            <person name="Allshire R."/>
            <person name="Baulcombe D."/>
            <person name="Birren B.W."/>
            <person name="Brown W."/>
            <person name="Ekwall K."/>
            <person name="Kellis M."/>
            <person name="Leatherwood J."/>
            <person name="Levin H."/>
            <person name="Margalit H."/>
            <person name="Martienssen R."/>
            <person name="Nieduszynski C.A."/>
            <person name="Spatafora J.W."/>
            <person name="Friedman N."/>
            <person name="Dalgaard J.Z."/>
            <person name="Baumann P."/>
            <person name="Niki H."/>
            <person name="Regev A."/>
            <person name="Nusbaum C."/>
        </authorList>
    </citation>
    <scope>NUCLEOTIDE SEQUENCE [LARGE SCALE GENOMIC DNA]</scope>
    <source>
        <strain evidence="16">OY26 / ATCC MYA-4695 / CBS 11777 / NBRC 106824 / NRRL Y48691</strain>
    </source>
</reference>
<dbReference type="InterPro" id="IPR036852">
    <property type="entry name" value="Peptidase_S8/S53_dom_sf"/>
</dbReference>
<dbReference type="STRING" id="653667.S9VZR4"/>
<dbReference type="RefSeq" id="XP_013021434.1">
    <property type="nucleotide sequence ID" value="XM_013165980.1"/>
</dbReference>
<dbReference type="HOGENOM" id="CLU_003084_1_0_1"/>
<comment type="catalytic activity">
    <reaction evidence="1">
        <text>Release of an N-terminal tripeptide from a polypeptide.</text>
        <dbReference type="EC" id="3.4.14.10"/>
    </reaction>
</comment>
<dbReference type="eggNOG" id="KOG1114">
    <property type="taxonomic scope" value="Eukaryota"/>
</dbReference>
<dbReference type="Gene3D" id="3.40.50.200">
    <property type="entry name" value="Peptidase S8/S53 domain"/>
    <property type="match status" value="2"/>
</dbReference>
<dbReference type="PRINTS" id="PR00723">
    <property type="entry name" value="SUBTILISIN"/>
</dbReference>
<comment type="similarity">
    <text evidence="2 9">Belongs to the peptidase S8 family.</text>
</comment>
<dbReference type="InterPro" id="IPR022229">
    <property type="entry name" value="TPPII_Ig-like-2"/>
</dbReference>
<dbReference type="Pfam" id="PF12580">
    <property type="entry name" value="TPPII"/>
    <property type="match status" value="1"/>
</dbReference>
<dbReference type="InterPro" id="IPR034051">
    <property type="entry name" value="TPP_II_domain"/>
</dbReference>
<dbReference type="PROSITE" id="PS00138">
    <property type="entry name" value="SUBTILASE_SER"/>
    <property type="match status" value="1"/>
</dbReference>
<dbReference type="InterPro" id="IPR023828">
    <property type="entry name" value="Peptidase_S8_Ser-AS"/>
</dbReference>
<feature type="active site" description="Charge relay system" evidence="9">
    <location>
        <position position="515"/>
    </location>
</feature>
<dbReference type="OMA" id="SLRDFQC"/>
<dbReference type="Pfam" id="PF21316">
    <property type="entry name" value="TPPII_GBD"/>
    <property type="match status" value="1"/>
</dbReference>
<dbReference type="GO" id="GO:0005829">
    <property type="term" value="C:cytosol"/>
    <property type="evidence" value="ECO:0007669"/>
    <property type="project" value="TreeGrafter"/>
</dbReference>
<dbReference type="InterPro" id="IPR046940">
    <property type="entry name" value="TPPII_Ig-like_sf"/>
</dbReference>
<evidence type="ECO:0000259" key="12">
    <source>
        <dbReference type="Pfam" id="PF12580"/>
    </source>
</evidence>
<keyword evidence="8 9" id="KW-0720">Serine protease</keyword>
<dbReference type="Proteomes" id="UP000015464">
    <property type="component" value="Unassembled WGS sequence"/>
</dbReference>
<dbReference type="EMBL" id="KE546988">
    <property type="protein sequence ID" value="EPY53178.1"/>
    <property type="molecule type" value="Genomic_DNA"/>
</dbReference>
<dbReference type="PROSITE" id="PS51892">
    <property type="entry name" value="SUBTILASE"/>
    <property type="match status" value="1"/>
</dbReference>
<feature type="domain" description="Tripeptidyl-peptidase II first Ig-like" evidence="13">
    <location>
        <begin position="591"/>
        <end position="698"/>
    </location>
</feature>
<accession>S9VZR4</accession>
<dbReference type="InterPro" id="IPR000209">
    <property type="entry name" value="Peptidase_S8/S53_dom"/>
</dbReference>
<evidence type="ECO:0000256" key="1">
    <source>
        <dbReference type="ARBA" id="ARBA00001910"/>
    </source>
</evidence>
<feature type="domain" description="Peptidase S8/S53" evidence="11">
    <location>
        <begin position="92"/>
        <end position="556"/>
    </location>
</feature>
<dbReference type="Gene3D" id="2.60.40.3170">
    <property type="match status" value="1"/>
</dbReference>